<protein>
    <submittedName>
        <fullName evidence="1">DUF1641 domain-containing protein</fullName>
    </submittedName>
</protein>
<accession>A0ABT8E9C2</accession>
<comment type="caution">
    <text evidence="1">The sequence shown here is derived from an EMBL/GenBank/DDBJ whole genome shotgun (WGS) entry which is preliminary data.</text>
</comment>
<dbReference type="PANTHER" id="PTHR38433:SF1">
    <property type="entry name" value="DUF1641 DOMAIN-CONTAINING PROTEIN"/>
    <property type="match status" value="1"/>
</dbReference>
<organism evidence="1 2">
    <name type="scientific">Fictibacillus terranigra</name>
    <dbReference type="NCBI Taxonomy" id="3058424"/>
    <lineage>
        <taxon>Bacteria</taxon>
        <taxon>Bacillati</taxon>
        <taxon>Bacillota</taxon>
        <taxon>Bacilli</taxon>
        <taxon>Bacillales</taxon>
        <taxon>Fictibacillaceae</taxon>
        <taxon>Fictibacillus</taxon>
    </lineage>
</organism>
<evidence type="ECO:0000313" key="1">
    <source>
        <dbReference type="EMBL" id="MDN4074508.1"/>
    </source>
</evidence>
<dbReference type="Proteomes" id="UP001168694">
    <property type="component" value="Unassembled WGS sequence"/>
</dbReference>
<dbReference type="PANTHER" id="PTHR38433">
    <property type="match status" value="1"/>
</dbReference>
<keyword evidence="2" id="KW-1185">Reference proteome</keyword>
<evidence type="ECO:0000313" key="2">
    <source>
        <dbReference type="Proteomes" id="UP001168694"/>
    </source>
</evidence>
<proteinExistence type="predicted"/>
<reference evidence="1" key="1">
    <citation type="submission" date="2023-06" db="EMBL/GenBank/DDBJ databases">
        <title>Draft Genome Sequences of Representative Paenibacillus Polymyxa, Bacillus cereus, Fictibacillus sp., and Brevibacillus agri Strains Isolated from Amazonian Dark Earth.</title>
        <authorList>
            <person name="Pellegrinetti T.A."/>
            <person name="Cunha I.C.M."/>
            <person name="Chaves M.G."/>
            <person name="Freitas A.S."/>
            <person name="Silva A.V.R."/>
            <person name="Tsai S.M."/>
            <person name="Mendes L.W."/>
        </authorList>
    </citation>
    <scope>NUCLEOTIDE SEQUENCE</scope>
    <source>
        <strain evidence="1">CENA-BCM004</strain>
    </source>
</reference>
<dbReference type="RefSeq" id="WP_290400634.1">
    <property type="nucleotide sequence ID" value="NZ_JAUHLN010000003.1"/>
</dbReference>
<sequence length="165" mass="18272">MAKAIKQIKKKNHNQEEEQASAVASIVKEIANNSDAILTMIGIVKNLHEMGALDTISALIEKRNDVGVIAIQQINKPEMHKTIKNGINTFNFLGTIDPEQLRTMLFGITKGLERASESVGKKENQSLWQMGKAMRNPDTRATISMMMDFMQGMGEGMANVPTNKK</sequence>
<gene>
    <name evidence="1" type="ORF">QYF49_16125</name>
</gene>
<name>A0ABT8E9C2_9BACL</name>
<dbReference type="EMBL" id="JAUHLN010000003">
    <property type="protein sequence ID" value="MDN4074508.1"/>
    <property type="molecule type" value="Genomic_DNA"/>
</dbReference>